<accession>A0ABR6P190</accession>
<name>A0ABR6P190_9DEIN</name>
<feature type="domain" description="Peptidase M16 N-terminal" evidence="2">
    <location>
        <begin position="21"/>
        <end position="152"/>
    </location>
</feature>
<evidence type="ECO:0000256" key="1">
    <source>
        <dbReference type="ARBA" id="ARBA00007261"/>
    </source>
</evidence>
<comment type="caution">
    <text evidence="4">The sequence shown here is derived from an EMBL/GenBank/DDBJ whole genome shotgun (WGS) entry which is preliminary data.</text>
</comment>
<dbReference type="InterPro" id="IPR050361">
    <property type="entry name" value="MPP/UQCRC_Complex"/>
</dbReference>
<dbReference type="EMBL" id="JACHEZ010000003">
    <property type="protein sequence ID" value="MBB6029752.1"/>
    <property type="molecule type" value="Genomic_DNA"/>
</dbReference>
<dbReference type="InterPro" id="IPR011765">
    <property type="entry name" value="Pept_M16_N"/>
</dbReference>
<dbReference type="Gene3D" id="3.30.830.10">
    <property type="entry name" value="Metalloenzyme, LuxS/M16 peptidase-like"/>
    <property type="match status" value="2"/>
</dbReference>
<proteinExistence type="inferred from homology"/>
<sequence length="415" mass="46463">MEQYTAGYLSNGVGYLLAPRTNAHVTHVDVFLRAGPRYESKALNGVTHFLEHLLVNPAYFRGKVKRLWSALEARGATLGAWTSKEFLMLRVVVPAEVTETALDFARAMLDPVRIRKADVEAERPVILDELMRRRYSAQQAFLIVEEALFSGGYGQPVLGKEATVREMTYREIKTWAERATAADSVRVVVSGNVEEATMAGIERFGDLERGEPLYDEGYVEVAPRFVAIPGNSPRVRLLLAFPGPGMNREDRYASEVLAYLSGAGLRSRIFQDLRQKSGLAYEAFGGSMHYENAGLLFFNVELARERLFDGFRALIDSVRSIAELRLSSEDTKRAVEGLVMNLLQQTEAAQVSRKLGMSWLLDNLFFPSREAMRYRRVTPADVRGIADKYLKTETMAMAVVGVGAKELTRMMEAIQ</sequence>
<dbReference type="RefSeq" id="WP_147146464.1">
    <property type="nucleotide sequence ID" value="NZ_JACHEZ010000003.1"/>
</dbReference>
<dbReference type="PANTHER" id="PTHR11851:SF49">
    <property type="entry name" value="MITOCHONDRIAL-PROCESSING PEPTIDASE SUBUNIT ALPHA"/>
    <property type="match status" value="1"/>
</dbReference>
<dbReference type="InterPro" id="IPR011249">
    <property type="entry name" value="Metalloenz_LuxS/M16"/>
</dbReference>
<gene>
    <name evidence="4" type="ORF">HNQ05_001119</name>
</gene>
<reference evidence="4 5" key="1">
    <citation type="submission" date="2020-08" db="EMBL/GenBank/DDBJ databases">
        <title>Genomic Encyclopedia of Type Strains, Phase IV (KMG-IV): sequencing the most valuable type-strain genomes for metagenomic binning, comparative biology and taxonomic classification.</title>
        <authorList>
            <person name="Goeker M."/>
        </authorList>
    </citation>
    <scope>NUCLEOTIDE SEQUENCE [LARGE SCALE GENOMIC DNA]</scope>
    <source>
        <strain evidence="4 5">DSM 15757</strain>
    </source>
</reference>
<organism evidence="4 5">
    <name type="scientific">Oceanithermus desulfurans</name>
    <dbReference type="NCBI Taxonomy" id="227924"/>
    <lineage>
        <taxon>Bacteria</taxon>
        <taxon>Thermotogati</taxon>
        <taxon>Deinococcota</taxon>
        <taxon>Deinococci</taxon>
        <taxon>Thermales</taxon>
        <taxon>Thermaceae</taxon>
        <taxon>Oceanithermus</taxon>
    </lineage>
</organism>
<comment type="similarity">
    <text evidence="1">Belongs to the peptidase M16 family.</text>
</comment>
<dbReference type="SUPFAM" id="SSF63411">
    <property type="entry name" value="LuxS/MPP-like metallohydrolase"/>
    <property type="match status" value="2"/>
</dbReference>
<evidence type="ECO:0000259" key="2">
    <source>
        <dbReference type="Pfam" id="PF00675"/>
    </source>
</evidence>
<evidence type="ECO:0000313" key="5">
    <source>
        <dbReference type="Proteomes" id="UP000587579"/>
    </source>
</evidence>
<dbReference type="Pfam" id="PF00675">
    <property type="entry name" value="Peptidase_M16"/>
    <property type="match status" value="1"/>
</dbReference>
<evidence type="ECO:0000259" key="3">
    <source>
        <dbReference type="Pfam" id="PF05193"/>
    </source>
</evidence>
<dbReference type="Pfam" id="PF05193">
    <property type="entry name" value="Peptidase_M16_C"/>
    <property type="match status" value="1"/>
</dbReference>
<evidence type="ECO:0000313" key="4">
    <source>
        <dbReference type="EMBL" id="MBB6029752.1"/>
    </source>
</evidence>
<dbReference type="InterPro" id="IPR007863">
    <property type="entry name" value="Peptidase_M16_C"/>
</dbReference>
<feature type="domain" description="Peptidase M16 C-terminal" evidence="3">
    <location>
        <begin position="167"/>
        <end position="338"/>
    </location>
</feature>
<dbReference type="Proteomes" id="UP000587579">
    <property type="component" value="Unassembled WGS sequence"/>
</dbReference>
<keyword evidence="5" id="KW-1185">Reference proteome</keyword>
<protein>
    <submittedName>
        <fullName evidence="4">Zn-dependent peptidase</fullName>
    </submittedName>
</protein>
<dbReference type="PANTHER" id="PTHR11851">
    <property type="entry name" value="METALLOPROTEASE"/>
    <property type="match status" value="1"/>
</dbReference>